<gene>
    <name evidence="1" type="ORF">SAMN04487960_102130</name>
</gene>
<sequence length="340" mass="37648">MTDQICNQSLSFDGNAHNLLASQPGLFSPWDYGIEPEAVESSNWSGYQAFYTIENGQLLLECLVVGYIMPKPAITQPDHLAELDRLIGPKQPLPALNNVEPEKMSGCYWQYNNVNLALDYTGTLTIGDDHVRRELTFKEGKLLDTGIEKARALNPEVSGDAFTPEDLPSPQPCTTGMFASALDAADEVLAQIIGSCNPNTVLSCGPTTETICRRWQDSKPEVQLTVLDSATPNAAVPLSVVPDLALVSDTLERVSRDEGVLLLGQLRNYGSHQIAVLVSDSAGWMLTDFTSLGFRRHTQLQTANGPYTLYTYNLDSYNHKRSWNNPDHWANPEMWGKAWW</sequence>
<dbReference type="InterPro" id="IPR046199">
    <property type="entry name" value="DUF6231"/>
</dbReference>
<dbReference type="AlphaFoldDB" id="A0A1H2SHF2"/>
<evidence type="ECO:0000313" key="1">
    <source>
        <dbReference type="EMBL" id="SDW30967.1"/>
    </source>
</evidence>
<dbReference type="Pfam" id="PF19742">
    <property type="entry name" value="DUF6231"/>
    <property type="match status" value="1"/>
</dbReference>
<dbReference type="RefSeq" id="WP_245725897.1">
    <property type="nucleotide sequence ID" value="NZ_FNNE01000002.1"/>
</dbReference>
<proteinExistence type="predicted"/>
<name>A0A1H2SHF2_9GAMM</name>
<dbReference type="STRING" id="488533.SAMN04487960_102130"/>
<dbReference type="EMBL" id="FNNE01000002">
    <property type="protein sequence ID" value="SDW30967.1"/>
    <property type="molecule type" value="Genomic_DNA"/>
</dbReference>
<reference evidence="1 2" key="1">
    <citation type="submission" date="2016-10" db="EMBL/GenBank/DDBJ databases">
        <authorList>
            <person name="de Groot N.N."/>
        </authorList>
    </citation>
    <scope>NUCLEOTIDE SEQUENCE [LARGE SCALE GENOMIC DNA]</scope>
    <source>
        <strain evidence="1 2">CGMCC 1.7059</strain>
    </source>
</reference>
<evidence type="ECO:0000313" key="2">
    <source>
        <dbReference type="Proteomes" id="UP000199675"/>
    </source>
</evidence>
<dbReference type="Proteomes" id="UP000199675">
    <property type="component" value="Unassembled WGS sequence"/>
</dbReference>
<keyword evidence="2" id="KW-1185">Reference proteome</keyword>
<organism evidence="1 2">
    <name type="scientific">Marinobacter mobilis</name>
    <dbReference type="NCBI Taxonomy" id="488533"/>
    <lineage>
        <taxon>Bacteria</taxon>
        <taxon>Pseudomonadati</taxon>
        <taxon>Pseudomonadota</taxon>
        <taxon>Gammaproteobacteria</taxon>
        <taxon>Pseudomonadales</taxon>
        <taxon>Marinobacteraceae</taxon>
        <taxon>Marinobacter</taxon>
    </lineage>
</organism>
<accession>A0A1H2SHF2</accession>
<protein>
    <submittedName>
        <fullName evidence="1">Uncharacterized protein</fullName>
    </submittedName>
</protein>